<dbReference type="Proteomes" id="UP000298646">
    <property type="component" value="Chromosome circular"/>
</dbReference>
<dbReference type="Pfam" id="PF01757">
    <property type="entry name" value="Acyl_transf_3"/>
    <property type="match status" value="1"/>
</dbReference>
<reference evidence="3 4" key="1">
    <citation type="submission" date="2019-04" db="EMBL/GenBank/DDBJ databases">
        <title>Complete genome sequence of Agrobacterium tumefaciens CFBP6624.</title>
        <authorList>
            <person name="Haryono M."/>
            <person name="Lin Y.-C."/>
            <person name="Lai E.-M."/>
            <person name="Kuo C.-H."/>
        </authorList>
    </citation>
    <scope>NUCLEOTIDE SEQUENCE [LARGE SCALE GENOMIC DNA]</scope>
    <source>
        <strain evidence="3 4">CFBP6624</strain>
    </source>
</reference>
<proteinExistence type="predicted"/>
<gene>
    <name evidence="3" type="ORF">CFBP6624_08765</name>
</gene>
<keyword evidence="1" id="KW-0472">Membrane</keyword>
<accession>A0AAE6BNP5</accession>
<dbReference type="PANTHER" id="PTHR23028:SF53">
    <property type="entry name" value="ACYL_TRANSF_3 DOMAIN-CONTAINING PROTEIN"/>
    <property type="match status" value="1"/>
</dbReference>
<feature type="transmembrane region" description="Helical" evidence="1">
    <location>
        <begin position="105"/>
        <end position="124"/>
    </location>
</feature>
<protein>
    <submittedName>
        <fullName evidence="3">Acyltransferase</fullName>
    </submittedName>
</protein>
<dbReference type="PANTHER" id="PTHR23028">
    <property type="entry name" value="ACETYLTRANSFERASE"/>
    <property type="match status" value="1"/>
</dbReference>
<evidence type="ECO:0000313" key="4">
    <source>
        <dbReference type="Proteomes" id="UP000298646"/>
    </source>
</evidence>
<evidence type="ECO:0000313" key="3">
    <source>
        <dbReference type="EMBL" id="QCM00223.1"/>
    </source>
</evidence>
<dbReference type="InterPro" id="IPR050879">
    <property type="entry name" value="Acyltransferase_3"/>
</dbReference>
<dbReference type="GO" id="GO:0016747">
    <property type="term" value="F:acyltransferase activity, transferring groups other than amino-acyl groups"/>
    <property type="evidence" value="ECO:0007669"/>
    <property type="project" value="InterPro"/>
</dbReference>
<keyword evidence="1" id="KW-1133">Transmembrane helix</keyword>
<evidence type="ECO:0000259" key="2">
    <source>
        <dbReference type="Pfam" id="PF01757"/>
    </source>
</evidence>
<feature type="transmembrane region" description="Helical" evidence="1">
    <location>
        <begin position="32"/>
        <end position="50"/>
    </location>
</feature>
<dbReference type="GO" id="GO:0000271">
    <property type="term" value="P:polysaccharide biosynthetic process"/>
    <property type="evidence" value="ECO:0007669"/>
    <property type="project" value="TreeGrafter"/>
</dbReference>
<feature type="transmembrane region" description="Helical" evidence="1">
    <location>
        <begin position="256"/>
        <end position="272"/>
    </location>
</feature>
<name>A0AAE6BNP5_AGRTU</name>
<dbReference type="EMBL" id="CP039907">
    <property type="protein sequence ID" value="QCM00223.1"/>
    <property type="molecule type" value="Genomic_DNA"/>
</dbReference>
<organism evidence="3 4">
    <name type="scientific">Agrobacterium tumefaciens</name>
    <dbReference type="NCBI Taxonomy" id="358"/>
    <lineage>
        <taxon>Bacteria</taxon>
        <taxon>Pseudomonadati</taxon>
        <taxon>Pseudomonadota</taxon>
        <taxon>Alphaproteobacteria</taxon>
        <taxon>Hyphomicrobiales</taxon>
        <taxon>Rhizobiaceae</taxon>
        <taxon>Rhizobium/Agrobacterium group</taxon>
        <taxon>Agrobacterium</taxon>
        <taxon>Agrobacterium tumefaciens complex</taxon>
    </lineage>
</organism>
<keyword evidence="3" id="KW-0012">Acyltransferase</keyword>
<evidence type="ECO:0000256" key="1">
    <source>
        <dbReference type="SAM" id="Phobius"/>
    </source>
</evidence>
<feature type="transmembrane region" description="Helical" evidence="1">
    <location>
        <begin position="70"/>
        <end position="93"/>
    </location>
</feature>
<feature type="transmembrane region" description="Helical" evidence="1">
    <location>
        <begin position="331"/>
        <end position="352"/>
    </location>
</feature>
<dbReference type="AlphaFoldDB" id="A0AAE6BNP5"/>
<feature type="transmembrane region" description="Helical" evidence="1">
    <location>
        <begin position="278"/>
        <end position="294"/>
    </location>
</feature>
<keyword evidence="1" id="KW-0812">Transmembrane</keyword>
<keyword evidence="3" id="KW-0808">Transferase</keyword>
<dbReference type="InterPro" id="IPR002656">
    <property type="entry name" value="Acyl_transf_3_dom"/>
</dbReference>
<feature type="transmembrane region" description="Helical" evidence="1">
    <location>
        <begin position="176"/>
        <end position="198"/>
    </location>
</feature>
<feature type="domain" description="Acyltransferase 3" evidence="2">
    <location>
        <begin position="28"/>
        <end position="349"/>
    </location>
</feature>
<sequence>MLAASKGYEIEMRPDKIVLADILPRDKNGFDFVRLFAAVAVIFGHSFYIFQTGGYSEPVTQLIQKNYTGTLAVGVFFFLSGILVTQSFALNASPARFVLMRAFRIYPGAIVCLAIISFLIGPVVTTMPVMDYFASRQVYCYFADHVSLLSIFPIQCWDLPGVFTENRIPSAPNGSLWTLTPEIICYVYVLVFGVLGLIKTRIRILAVLVAILVVHSVAPRTVLYFSDVEYSDILKVGLFFMAGVCAYSIRDILPIKPLYALPLIVAAAFLQGTDVQEYALYLALFYSVLVISASQPVRRIKLPGDYSYGVYIYGWPIQQTVAHFFPSLTSYPSNLITIPAALLAGYLSWTFVEKPALAFARSISFRRRASTAA</sequence>
<dbReference type="GO" id="GO:0016020">
    <property type="term" value="C:membrane"/>
    <property type="evidence" value="ECO:0007669"/>
    <property type="project" value="TreeGrafter"/>
</dbReference>
<feature type="transmembrane region" description="Helical" evidence="1">
    <location>
        <begin position="205"/>
        <end position="226"/>
    </location>
</feature>